<reference evidence="2" key="1">
    <citation type="submission" date="2022-07" db="EMBL/GenBank/DDBJ databases">
        <title>Phylogenomic reconstructions and comparative analyses of Kickxellomycotina fungi.</title>
        <authorList>
            <person name="Reynolds N.K."/>
            <person name="Stajich J.E."/>
            <person name="Barry K."/>
            <person name="Grigoriev I.V."/>
            <person name="Crous P."/>
            <person name="Smith M.E."/>
        </authorList>
    </citation>
    <scope>NUCLEOTIDE SEQUENCE</scope>
    <source>
        <strain evidence="2">NRRL 1565</strain>
    </source>
</reference>
<dbReference type="Proteomes" id="UP001140094">
    <property type="component" value="Unassembled WGS sequence"/>
</dbReference>
<sequence length="421" mass="46475">MFEHFELTRNSISTLANPGSDNFRALAEIVIQFQPNLRELGDGIIPVLESFISNQNSRLFCALADLYMWYKTGKAFEIMQLTLKHIHSIFKRPPYEKRPYTRELTYAQRTIILYHARDMATWIELTNAYAALYENDFEREWKDKHKFLHNGKDPLPIPAEMLQIIYSLTPTAGIFESQYYAQETSSGHSSPSRVGTPGESGMSIGLGSKSSKVIKRRAMSAAGKIKPARVMAMVEYGKQRSMSIAGSSSGGGAAMLTKSLSAPSAQFMANQQPLSTPNQQPLSAPNWPTSATPSEYAEGQSNTNLAEFLRLNTGPQQLTQSLSAQTNNTLVDFENSFSSEYQQKFIQQLQQTPVMNSGHINIAQNLGISADFSNYSNTPAASNAAVSGALHSQMYVSAAPKSSTQPAGLNYNQYFMSSPPN</sequence>
<protein>
    <submittedName>
        <fullName evidence="2">Uncharacterized protein</fullName>
    </submittedName>
</protein>
<proteinExistence type="predicted"/>
<evidence type="ECO:0000313" key="3">
    <source>
        <dbReference type="Proteomes" id="UP001140094"/>
    </source>
</evidence>
<keyword evidence="3" id="KW-1185">Reference proteome</keyword>
<dbReference type="AlphaFoldDB" id="A0A9W8HRY7"/>
<comment type="caution">
    <text evidence="2">The sequence shown here is derived from an EMBL/GenBank/DDBJ whole genome shotgun (WGS) entry which is preliminary data.</text>
</comment>
<gene>
    <name evidence="2" type="ORF">H4R20_005163</name>
</gene>
<evidence type="ECO:0000256" key="1">
    <source>
        <dbReference type="SAM" id="MobiDB-lite"/>
    </source>
</evidence>
<evidence type="ECO:0000313" key="2">
    <source>
        <dbReference type="EMBL" id="KAJ2797481.1"/>
    </source>
</evidence>
<feature type="compositionally biased region" description="Polar residues" evidence="1">
    <location>
        <begin position="184"/>
        <end position="193"/>
    </location>
</feature>
<name>A0A9W8HRY7_9FUNG</name>
<dbReference type="OrthoDB" id="5521268at2759"/>
<organism evidence="2 3">
    <name type="scientific">Coemansia guatemalensis</name>
    <dbReference type="NCBI Taxonomy" id="2761395"/>
    <lineage>
        <taxon>Eukaryota</taxon>
        <taxon>Fungi</taxon>
        <taxon>Fungi incertae sedis</taxon>
        <taxon>Zoopagomycota</taxon>
        <taxon>Kickxellomycotina</taxon>
        <taxon>Kickxellomycetes</taxon>
        <taxon>Kickxellales</taxon>
        <taxon>Kickxellaceae</taxon>
        <taxon>Coemansia</taxon>
    </lineage>
</organism>
<accession>A0A9W8HRY7</accession>
<feature type="region of interest" description="Disordered" evidence="1">
    <location>
        <begin position="271"/>
        <end position="299"/>
    </location>
</feature>
<dbReference type="EMBL" id="JANBUO010001621">
    <property type="protein sequence ID" value="KAJ2797481.1"/>
    <property type="molecule type" value="Genomic_DNA"/>
</dbReference>
<feature type="region of interest" description="Disordered" evidence="1">
    <location>
        <begin position="184"/>
        <end position="207"/>
    </location>
</feature>